<organism evidence="1 2">
    <name type="scientific">Anabaena azotica FACHB-119</name>
    <dbReference type="NCBI Taxonomy" id="947527"/>
    <lineage>
        <taxon>Bacteria</taxon>
        <taxon>Bacillati</taxon>
        <taxon>Cyanobacteriota</taxon>
        <taxon>Cyanophyceae</taxon>
        <taxon>Nostocales</taxon>
        <taxon>Nostocaceae</taxon>
        <taxon>Anabaena</taxon>
        <taxon>Anabaena azotica</taxon>
    </lineage>
</organism>
<evidence type="ECO:0000313" key="2">
    <source>
        <dbReference type="Proteomes" id="UP000661112"/>
    </source>
</evidence>
<comment type="caution">
    <text evidence="1">The sequence shown here is derived from an EMBL/GenBank/DDBJ whole genome shotgun (WGS) entry which is preliminary data.</text>
</comment>
<sequence>MYGAETTKKLPYHVFDGGISVCKESHDEEGDWYPPFILPYFWKNNALWVSRSLPELGYEKSIPINSNTRFPKHTDFFIVLGVVLCGYAKVDGYMPVFLEELQGDEAILWRLWDG</sequence>
<name>A0ABR8DG35_9NOST</name>
<dbReference type="Proteomes" id="UP000661112">
    <property type="component" value="Unassembled WGS sequence"/>
</dbReference>
<reference evidence="1 2" key="1">
    <citation type="journal article" date="2020" name="ISME J.">
        <title>Comparative genomics reveals insights into cyanobacterial evolution and habitat adaptation.</title>
        <authorList>
            <person name="Chen M.Y."/>
            <person name="Teng W.K."/>
            <person name="Zhao L."/>
            <person name="Hu C.X."/>
            <person name="Zhou Y.K."/>
            <person name="Han B.P."/>
            <person name="Song L.R."/>
            <person name="Shu W.S."/>
        </authorList>
    </citation>
    <scope>NUCLEOTIDE SEQUENCE [LARGE SCALE GENOMIC DNA]</scope>
    <source>
        <strain evidence="1 2">FACHB-119</strain>
    </source>
</reference>
<dbReference type="RefSeq" id="WP_190480110.1">
    <property type="nucleotide sequence ID" value="NZ_JACJSG010000082.1"/>
</dbReference>
<protein>
    <submittedName>
        <fullName evidence="1">Uncharacterized protein</fullName>
    </submittedName>
</protein>
<keyword evidence="2" id="KW-1185">Reference proteome</keyword>
<gene>
    <name evidence="1" type="ORF">H6G83_33045</name>
</gene>
<evidence type="ECO:0000313" key="1">
    <source>
        <dbReference type="EMBL" id="MBD2505370.1"/>
    </source>
</evidence>
<proteinExistence type="predicted"/>
<accession>A0ABR8DG35</accession>
<dbReference type="EMBL" id="JACJSG010000082">
    <property type="protein sequence ID" value="MBD2505370.1"/>
    <property type="molecule type" value="Genomic_DNA"/>
</dbReference>